<protein>
    <recommendedName>
        <fullName evidence="4">SAP domain-containing protein</fullName>
    </recommendedName>
</protein>
<dbReference type="AlphaFoldDB" id="A0A8J6DZZ7"/>
<name>A0A8J6DZZ7_9EUKA</name>
<accession>A0A8J6DZZ7</accession>
<reference evidence="2" key="1">
    <citation type="submission" date="2021-05" db="EMBL/GenBank/DDBJ databases">
        <title>A free-living protist that lacks canonical eukaryotic 1 DNA replication and segregation systems.</title>
        <authorList>
            <person name="Salas-Leiva D.E."/>
            <person name="Tromer E.C."/>
            <person name="Curtis B.A."/>
            <person name="Jerlstrom-Hultqvist J."/>
            <person name="Kolisko M."/>
            <person name="Yi Z."/>
            <person name="Salas-Leiva J.S."/>
            <person name="Gallot-Lavallee L."/>
            <person name="Kops G.J.P.L."/>
            <person name="Archibald J.M."/>
            <person name="Simpson A.G.B."/>
            <person name="Roger A.J."/>
        </authorList>
    </citation>
    <scope>NUCLEOTIDE SEQUENCE</scope>
    <source>
        <strain evidence="2">BICM</strain>
    </source>
</reference>
<comment type="caution">
    <text evidence="2">The sequence shown here is derived from an EMBL/GenBank/DDBJ whole genome shotgun (WGS) entry which is preliminary data.</text>
</comment>
<evidence type="ECO:0000313" key="2">
    <source>
        <dbReference type="EMBL" id="KAG9391433.1"/>
    </source>
</evidence>
<proteinExistence type="predicted"/>
<keyword evidence="3" id="KW-1185">Reference proteome</keyword>
<dbReference type="Proteomes" id="UP000717585">
    <property type="component" value="Unassembled WGS sequence"/>
</dbReference>
<gene>
    <name evidence="2" type="ORF">J8273_6193</name>
</gene>
<sequence>MRSGSHISIQRRPGLSVGVRISQSPVMSEISVISINDSDATIVDSDIESNILRTCELPVYDPEDSQLGGNEYSVMEIDSFVVDDANTPYQGTPSVCNISTQQALSGLDRLAAMPPPSSLAPPFRTPAPTRSTPRFCMVETPIGMRLQIQRNMREYGTSDAVAALRRERDDAIEALFAKYNSMIMEASLGKKAADAGPPAPCSPAKPTRPTAQPRKIPKTGKRAKTDENDPNAASQTPAGPFAPSQRYTSSRAFMTSPHQLTLTPFMRKALTPQRDDGGGGQAYVKTPRALDLNIMTLPQIKREMRRLGLRFSNREHALKKLSAHYDSTGTVPDVVVPVHLRMTPTTKRAYDTGLTAIIRASSFWTDILLFRPIKLDALHTYVNLSAKDRAESELSTNRSALPERLPSEARRLKRAVFSSAFLQQYLRDRGVSYQVQNEEKGWRKGR</sequence>
<evidence type="ECO:0008006" key="4">
    <source>
        <dbReference type="Google" id="ProtNLM"/>
    </source>
</evidence>
<evidence type="ECO:0000256" key="1">
    <source>
        <dbReference type="SAM" id="MobiDB-lite"/>
    </source>
</evidence>
<feature type="region of interest" description="Disordered" evidence="1">
    <location>
        <begin position="191"/>
        <end position="245"/>
    </location>
</feature>
<evidence type="ECO:0000313" key="3">
    <source>
        <dbReference type="Proteomes" id="UP000717585"/>
    </source>
</evidence>
<organism evidence="2 3">
    <name type="scientific">Carpediemonas membranifera</name>
    <dbReference type="NCBI Taxonomy" id="201153"/>
    <lineage>
        <taxon>Eukaryota</taxon>
        <taxon>Metamonada</taxon>
        <taxon>Carpediemonas-like organisms</taxon>
        <taxon>Carpediemonas</taxon>
    </lineage>
</organism>
<dbReference type="EMBL" id="JAHDYR010000053">
    <property type="protein sequence ID" value="KAG9391433.1"/>
    <property type="molecule type" value="Genomic_DNA"/>
</dbReference>